<dbReference type="AlphaFoldDB" id="A0A399J5V3"/>
<keyword evidence="2" id="KW-0472">Membrane</keyword>
<reference evidence="4 5" key="1">
    <citation type="submission" date="2018-08" db="EMBL/GenBank/DDBJ databases">
        <title>Pseudooceanicola sediminis CY03 in the family Rhodobacteracea.</title>
        <authorList>
            <person name="Zhang Y.-J."/>
        </authorList>
    </citation>
    <scope>NUCLEOTIDE SEQUENCE [LARGE SCALE GENOMIC DNA]</scope>
    <source>
        <strain evidence="4 5">CY03</strain>
    </source>
</reference>
<dbReference type="EMBL" id="QWJJ01000001">
    <property type="protein sequence ID" value="RII40761.1"/>
    <property type="molecule type" value="Genomic_DNA"/>
</dbReference>
<comment type="caution">
    <text evidence="4">The sequence shown here is derived from an EMBL/GenBank/DDBJ whole genome shotgun (WGS) entry which is preliminary data.</text>
</comment>
<sequence>MMRRKGKPEQGQATDQPKGYDDFEVKLGDMMRGERATLGKSLLDVQRELRIKANYIAAIENCDPEAFDTPGFIAGYVRSYSRYLGMDPDSTYAKFCAESGFITAHGMSADASSRRQEALVQQKKAAPKDPFITPNTPFIPAGESFLARIEPAAVGSGLVLLALIGGLAYGGYAVLNEVQRVQFAPVENTPDVLADLDPLAGATRVVEDPVPQNDASASGVFTPPRNSMDRLYRPKALDVPVVVSRDAPISTLNPSRVGTFMAEADTTSSTIPASVSDTTAEDRAVAEALGVEVAGGSSNMPQVVAAAKPGVSLVAVRPAWVRVQSQDGTILFEKILDAGESYDLPKTEDAPVLRAGMSGSLYFQVDGNFYGPAGKGTNAVRNVGLAADDLKTSFALADLTLDPEAERVISVAQADLGQVPQAD</sequence>
<feature type="domain" description="Cytoskeleton protein RodZ-like C-terminal" evidence="3">
    <location>
        <begin position="313"/>
        <end position="383"/>
    </location>
</feature>
<evidence type="ECO:0000259" key="3">
    <source>
        <dbReference type="Pfam" id="PF13464"/>
    </source>
</evidence>
<dbReference type="PANTHER" id="PTHR34475">
    <property type="match status" value="1"/>
</dbReference>
<keyword evidence="2" id="KW-1133">Transmembrane helix</keyword>
<evidence type="ECO:0000256" key="1">
    <source>
        <dbReference type="SAM" id="MobiDB-lite"/>
    </source>
</evidence>
<protein>
    <submittedName>
        <fullName evidence="4">Helix-turn-helix domain-containing protein</fullName>
    </submittedName>
</protein>
<dbReference type="Proteomes" id="UP000265848">
    <property type="component" value="Unassembled WGS sequence"/>
</dbReference>
<keyword evidence="5" id="KW-1185">Reference proteome</keyword>
<gene>
    <name evidence="4" type="ORF">DL237_01770</name>
</gene>
<dbReference type="InterPro" id="IPR050400">
    <property type="entry name" value="Bact_Cytoskel_RodZ"/>
</dbReference>
<evidence type="ECO:0000256" key="2">
    <source>
        <dbReference type="SAM" id="Phobius"/>
    </source>
</evidence>
<dbReference type="Pfam" id="PF13413">
    <property type="entry name" value="HTH_25"/>
    <property type="match status" value="1"/>
</dbReference>
<dbReference type="OrthoDB" id="9790252at2"/>
<keyword evidence="2" id="KW-0812">Transmembrane</keyword>
<dbReference type="Gene3D" id="1.10.260.40">
    <property type="entry name" value="lambda repressor-like DNA-binding domains"/>
    <property type="match status" value="1"/>
</dbReference>
<feature type="transmembrane region" description="Helical" evidence="2">
    <location>
        <begin position="152"/>
        <end position="175"/>
    </location>
</feature>
<dbReference type="GO" id="GO:0003677">
    <property type="term" value="F:DNA binding"/>
    <property type="evidence" value="ECO:0007669"/>
    <property type="project" value="InterPro"/>
</dbReference>
<organism evidence="4 5">
    <name type="scientific">Pseudooceanicola sediminis</name>
    <dbReference type="NCBI Taxonomy" id="2211117"/>
    <lineage>
        <taxon>Bacteria</taxon>
        <taxon>Pseudomonadati</taxon>
        <taxon>Pseudomonadota</taxon>
        <taxon>Alphaproteobacteria</taxon>
        <taxon>Rhodobacterales</taxon>
        <taxon>Paracoccaceae</taxon>
        <taxon>Pseudooceanicola</taxon>
    </lineage>
</organism>
<evidence type="ECO:0000313" key="5">
    <source>
        <dbReference type="Proteomes" id="UP000265848"/>
    </source>
</evidence>
<dbReference type="InterPro" id="IPR010982">
    <property type="entry name" value="Lambda_DNA-bd_dom_sf"/>
</dbReference>
<evidence type="ECO:0000313" key="4">
    <source>
        <dbReference type="EMBL" id="RII40761.1"/>
    </source>
</evidence>
<name>A0A399J5V3_9RHOB</name>
<feature type="region of interest" description="Disordered" evidence="1">
    <location>
        <begin position="1"/>
        <end position="21"/>
    </location>
</feature>
<dbReference type="PANTHER" id="PTHR34475:SF1">
    <property type="entry name" value="CYTOSKELETON PROTEIN RODZ"/>
    <property type="match status" value="1"/>
</dbReference>
<dbReference type="InterPro" id="IPR025194">
    <property type="entry name" value="RodZ-like_C"/>
</dbReference>
<accession>A0A399J5V3</accession>
<dbReference type="Pfam" id="PF13464">
    <property type="entry name" value="RodZ_C"/>
    <property type="match status" value="1"/>
</dbReference>
<proteinExistence type="predicted"/>